<dbReference type="GO" id="GO:0003700">
    <property type="term" value="F:DNA-binding transcription factor activity"/>
    <property type="evidence" value="ECO:0007669"/>
    <property type="project" value="InterPro"/>
</dbReference>
<dbReference type="InterPro" id="IPR009061">
    <property type="entry name" value="DNA-bd_dom_put_sf"/>
</dbReference>
<evidence type="ECO:0000313" key="3">
    <source>
        <dbReference type="EMBL" id="PFG34377.1"/>
    </source>
</evidence>
<dbReference type="AlphaFoldDB" id="A0A2A9E5Q1"/>
<dbReference type="NCBIfam" id="NF047375">
    <property type="entry name" value="HeatShock_HspR"/>
    <property type="match status" value="1"/>
</dbReference>
<dbReference type="PANTHER" id="PTHR30204:SF58">
    <property type="entry name" value="HTH-TYPE TRANSCRIPTIONAL REGULATOR YFMP"/>
    <property type="match status" value="1"/>
</dbReference>
<dbReference type="Gene3D" id="1.10.1660.10">
    <property type="match status" value="1"/>
</dbReference>
<organism evidence="3 4">
    <name type="scientific">Sanguibacter antarcticus</name>
    <dbReference type="NCBI Taxonomy" id="372484"/>
    <lineage>
        <taxon>Bacteria</taxon>
        <taxon>Bacillati</taxon>
        <taxon>Actinomycetota</taxon>
        <taxon>Actinomycetes</taxon>
        <taxon>Micrococcales</taxon>
        <taxon>Sanguibacteraceae</taxon>
        <taxon>Sanguibacter</taxon>
    </lineage>
</organism>
<dbReference type="GO" id="GO:0003677">
    <property type="term" value="F:DNA binding"/>
    <property type="evidence" value="ECO:0007669"/>
    <property type="project" value="UniProtKB-KW"/>
</dbReference>
<proteinExistence type="predicted"/>
<gene>
    <name evidence="3" type="ORF">ATL42_2287</name>
</gene>
<dbReference type="PANTHER" id="PTHR30204">
    <property type="entry name" value="REDOX-CYCLING DRUG-SENSING TRANSCRIPTIONAL ACTIVATOR SOXR"/>
    <property type="match status" value="1"/>
</dbReference>
<evidence type="ECO:0000259" key="2">
    <source>
        <dbReference type="PROSITE" id="PS50937"/>
    </source>
</evidence>
<feature type="domain" description="HTH merR-type" evidence="2">
    <location>
        <begin position="24"/>
        <end position="93"/>
    </location>
</feature>
<dbReference type="Proteomes" id="UP000225548">
    <property type="component" value="Unassembled WGS sequence"/>
</dbReference>
<protein>
    <submittedName>
        <fullName evidence="3">MerR family transcriptional regulator/heat shock protein HspR</fullName>
    </submittedName>
</protein>
<evidence type="ECO:0000256" key="1">
    <source>
        <dbReference type="ARBA" id="ARBA00023125"/>
    </source>
</evidence>
<dbReference type="CDD" id="cd04766">
    <property type="entry name" value="HTH_HspR"/>
    <property type="match status" value="1"/>
</dbReference>
<dbReference type="Pfam" id="PF13411">
    <property type="entry name" value="MerR_1"/>
    <property type="match status" value="1"/>
</dbReference>
<reference evidence="3 4" key="1">
    <citation type="submission" date="2017-10" db="EMBL/GenBank/DDBJ databases">
        <title>Sequencing the genomes of 1000 actinobacteria strains.</title>
        <authorList>
            <person name="Klenk H.-P."/>
        </authorList>
    </citation>
    <scope>NUCLEOTIDE SEQUENCE [LARGE SCALE GENOMIC DNA]</scope>
    <source>
        <strain evidence="3 4">DSM 18966</strain>
    </source>
</reference>
<comment type="caution">
    <text evidence="3">The sequence shown here is derived from an EMBL/GenBank/DDBJ whole genome shotgun (WGS) entry which is preliminary data.</text>
</comment>
<keyword evidence="1" id="KW-0238">DNA-binding</keyword>
<keyword evidence="4" id="KW-1185">Reference proteome</keyword>
<evidence type="ECO:0000313" key="4">
    <source>
        <dbReference type="Proteomes" id="UP000225548"/>
    </source>
</evidence>
<dbReference type="PROSITE" id="PS50937">
    <property type="entry name" value="HTH_MERR_2"/>
    <property type="match status" value="1"/>
</dbReference>
<accession>A0A2A9E5Q1</accession>
<dbReference type="InterPro" id="IPR047057">
    <property type="entry name" value="MerR_fam"/>
</dbReference>
<dbReference type="InterPro" id="IPR000551">
    <property type="entry name" value="MerR-type_HTH_dom"/>
</dbReference>
<dbReference type="SUPFAM" id="SSF46955">
    <property type="entry name" value="Putative DNA-binding domain"/>
    <property type="match status" value="1"/>
</dbReference>
<sequence>MRVEIVFDDLEPGAAGGSRDDEPVFPISRAAELAGMHPQTLRQYDRLGIVSPGRTAGRGRRYSRRDVLQLIEVQALSQDEGINLAGIKRILDLEAQVRRLEHKVEHLTAAVDPGSRVFTAAASGDVVAVRRGPWSRRRGWGRREVSGEQGDERAAVVLWRP</sequence>
<keyword evidence="3" id="KW-0346">Stress response</keyword>
<name>A0A2A9E5Q1_9MICO</name>
<dbReference type="EMBL" id="PDJG01000001">
    <property type="protein sequence ID" value="PFG34377.1"/>
    <property type="molecule type" value="Genomic_DNA"/>
</dbReference>
<dbReference type="SMART" id="SM00422">
    <property type="entry name" value="HTH_MERR"/>
    <property type="match status" value="1"/>
</dbReference>